<protein>
    <submittedName>
        <fullName evidence="2">Uncharacterized protein</fullName>
    </submittedName>
</protein>
<evidence type="ECO:0000313" key="2">
    <source>
        <dbReference type="EMBL" id="KKB96458.1"/>
    </source>
</evidence>
<organism evidence="2 3">
    <name type="scientific">Candidatus Arcanibacter lacustris</name>
    <dbReference type="NCBI Taxonomy" id="1607817"/>
    <lineage>
        <taxon>Bacteria</taxon>
        <taxon>Pseudomonadati</taxon>
        <taxon>Pseudomonadota</taxon>
        <taxon>Alphaproteobacteria</taxon>
        <taxon>Rickettsiales</taxon>
        <taxon>Candidatus Arcanibacter</taxon>
    </lineage>
</organism>
<dbReference type="AlphaFoldDB" id="A0A0F5MNQ4"/>
<dbReference type="EMBL" id="JYHA01000077">
    <property type="protein sequence ID" value="KKB96458.1"/>
    <property type="molecule type" value="Genomic_DNA"/>
</dbReference>
<comment type="caution">
    <text evidence="2">The sequence shown here is derived from an EMBL/GenBank/DDBJ whole genome shotgun (WGS) entry which is preliminary data.</text>
</comment>
<name>A0A0F5MNQ4_9RICK</name>
<keyword evidence="1" id="KW-0812">Transmembrane</keyword>
<proteinExistence type="predicted"/>
<keyword evidence="1" id="KW-0472">Membrane</keyword>
<sequence>MYVAHFKNKHLYIGLTLIRGRPSVRDRATSRHVVKELSYITNLSMVLLYSSCASFIVSFV</sequence>
<gene>
    <name evidence="2" type="ORF">SZ25_00448</name>
</gene>
<dbReference type="Proteomes" id="UP000033358">
    <property type="component" value="Unassembled WGS sequence"/>
</dbReference>
<reference evidence="2 3" key="1">
    <citation type="submission" date="2015-02" db="EMBL/GenBank/DDBJ databases">
        <title>Single cell genomics of a rare environmental alphaproteobacterium provides unique insights into Rickettsiaceae evolution.</title>
        <authorList>
            <person name="Martijn J."/>
            <person name="Schulz F."/>
            <person name="Zaremba-Niedzwiedzka K."/>
            <person name="Viklund J."/>
            <person name="Stepanauskas R."/>
            <person name="Andersson S.G.E."/>
            <person name="Horn M."/>
            <person name="Guy L."/>
            <person name="Ettema T.J.G."/>
        </authorList>
    </citation>
    <scope>NUCLEOTIDE SEQUENCE [LARGE SCALE GENOMIC DNA]</scope>
    <source>
        <strain evidence="2 3">SCGC AAA041-L04</strain>
    </source>
</reference>
<feature type="transmembrane region" description="Helical" evidence="1">
    <location>
        <begin position="37"/>
        <end position="59"/>
    </location>
</feature>
<keyword evidence="1" id="KW-1133">Transmembrane helix</keyword>
<evidence type="ECO:0000313" key="3">
    <source>
        <dbReference type="Proteomes" id="UP000033358"/>
    </source>
</evidence>
<evidence type="ECO:0000256" key="1">
    <source>
        <dbReference type="SAM" id="Phobius"/>
    </source>
</evidence>
<keyword evidence="3" id="KW-1185">Reference proteome</keyword>
<accession>A0A0F5MNQ4</accession>